<evidence type="ECO:0000259" key="16">
    <source>
        <dbReference type="PROSITE" id="PS52053"/>
    </source>
</evidence>
<evidence type="ECO:0000256" key="14">
    <source>
        <dbReference type="PROSITE-ProRule" id="PRU01398"/>
    </source>
</evidence>
<dbReference type="SUPFAM" id="SSF52058">
    <property type="entry name" value="L domain-like"/>
    <property type="match status" value="1"/>
</dbReference>
<dbReference type="PROSITE" id="PS51450">
    <property type="entry name" value="LRR"/>
    <property type="match status" value="1"/>
</dbReference>
<sequence length="1474" mass="164573">MTDTREHPGPDPIPADSIDAVIARQIPDWIKNASVEAIRGLHLALRAEQASAEQVRALLKGLTGLVAFCAPRLEKQLHAKHNIKVDVRAASLCTVVRKEYASMFPLPPVVRVVRTASVPLLSAALHNFALDEVQSRPLVRRRLETPSGAVLPVSFVQFAKLCRELDLGGLYQATLHQTLLPADVQARQHVASLLEEASRAAMEAAVRVSALKGLIDEHTSAQLLSLCEKPASGSEQETESSAASPGMFKARQLYVLGKCVHGVVTVEVSDNRGAMRGLLVWIPGDPVQAVQHFRSWEAFYEVLGVRLREAAYAEFFGRFIAERDRLSFSTQLEGRKEKTRAGTPLGLDYRNLVVEQSLFPYLRNQRINKILDDAKVLAIPTGVKDAESRNAELKSYASTGLALLGLAGLFVPVLGEVMLGVAALQVADEVYEGYQDWRIGDRQAALGHLFSVAETIVVGAALGAGATAGARLLERVSFVDGLVPVLVGNERLKLCSSDMSAYRVEKTGSPPTGQVSIDRQTGHLRLSEGDFKLASSRDGKELQIRHPEREDAYRPLLERNGSGGWRHSLEQPQEWQGEHLLLQRLAARFADISPEQATAVLDCTGFDEAQLRRLNVENAPAPARLQDALDRYRLHAAHPVMETAAFDMLVAAAQDAEEVEDTLLRRHFPGLSVRGAKEIRQQVNSGDLELLNSTGRVSLAMAERARWFLRDSRLDRACAGLRQASAVNTDTERLALGLVQELAAWPDSLRVELREGSPEGRVLGQVGAEATQQVICIVREKSRYSIHDLTGGGQPEVTTTDSLMNALLLVMGEDQKLLLGDAMLSEPQLVNVLAAHARLHRDVASRLIGQVAVPGGVRPPVRFADGRLGYPLSGRGNGRAQATRRGIRQIFPTLDDEQLQRYVLDAMVAGADPWSRYERLHGQWMSLRQGLTSWRAEYANLLDLLRRNRVIRSIRRCWRRKTGLQGDGTYALEICAERVGSLPPLPPGIMFEHVTRLVMRDMALGEIDVDFLRRFPNLRELDLRNNRLLSIPSGLDQLPELRQLRLDYNEIVFTQADSERLRGLRNLEDLEINFNPLGIAPEVRGLVHLRNVGLRATALGELPENLQQLPWRGLVDLRENQIQQVNQDLQGLRERLQQMELRGNPLDEASERYVQAQPGPSSAVQPVVEGSPNYREHLLQQAELSQWLTGAVGALRTTREQAWLNLRNEPGSSDFFHFLHDLGRSPDFLKHPMYYRARVWAIIEACEQNGELRELMFAQAGGVATCEDRVLWLFSQLEVRALVHRETAGLSQMQSERALVRLGRSLYRLQEVDRVAAQKLNRLREALANDPARLERIDDIETYLAYRVGLAGPLQLPAQPVRMHYLAESLVTVEDINVARVEILSAESDARLRQSLADQAYWQDYLRNTYFLRFRALVDEQRLALEHADALVSDGTISENTYLEQCKALAKDLEMKERALVEQLTQEALMRWQR</sequence>
<feature type="coiled-coil region" evidence="15">
    <location>
        <begin position="1115"/>
        <end position="1142"/>
    </location>
</feature>
<evidence type="ECO:0000256" key="3">
    <source>
        <dbReference type="ARBA" id="ARBA00004613"/>
    </source>
</evidence>
<reference evidence="17 18" key="1">
    <citation type="submission" date="2018-08" db="EMBL/GenBank/DDBJ databases">
        <title>Draft genome sequence of the cyanotroph, Pseudomonas monteilii BCN3.</title>
        <authorList>
            <person name="Jones L.B."/>
            <person name="Kunz D.A."/>
        </authorList>
    </citation>
    <scope>NUCLEOTIDE SEQUENCE [LARGE SCALE GENOMIC DNA]</scope>
    <source>
        <strain evidence="17 18">BCN3</strain>
    </source>
</reference>
<dbReference type="GO" id="GO:0030430">
    <property type="term" value="C:host cell cytoplasm"/>
    <property type="evidence" value="ECO:0007669"/>
    <property type="project" value="UniProtKB-SubCell"/>
</dbReference>
<dbReference type="Gene3D" id="3.80.10.10">
    <property type="entry name" value="Ribonuclease Inhibitor"/>
    <property type="match status" value="1"/>
</dbReference>
<dbReference type="InterPro" id="IPR051071">
    <property type="entry name" value="LRR-bact_E3_ubiq_ligases"/>
</dbReference>
<dbReference type="PROSITE" id="PS52053">
    <property type="entry name" value="NEL"/>
    <property type="match status" value="1"/>
</dbReference>
<dbReference type="Pfam" id="PF13855">
    <property type="entry name" value="LRR_8"/>
    <property type="match status" value="1"/>
</dbReference>
<keyword evidence="12" id="KW-0843">Virulence</keyword>
<evidence type="ECO:0000256" key="8">
    <source>
        <dbReference type="ARBA" id="ARBA00022679"/>
    </source>
</evidence>
<feature type="domain" description="NEL" evidence="16">
    <location>
        <begin position="1179"/>
        <end position="1474"/>
    </location>
</feature>
<keyword evidence="6 14" id="KW-0964">Secreted</keyword>
<comment type="caution">
    <text evidence="17">The sequence shown here is derived from an EMBL/GenBank/DDBJ whole genome shotgun (WGS) entry which is preliminary data.</text>
</comment>
<evidence type="ECO:0000256" key="9">
    <source>
        <dbReference type="ARBA" id="ARBA00022737"/>
    </source>
</evidence>
<keyword evidence="10 14" id="KW-0833">Ubl conjugation pathway</keyword>
<evidence type="ECO:0000256" key="13">
    <source>
        <dbReference type="ARBA" id="ARBA00023200"/>
    </source>
</evidence>
<evidence type="ECO:0000256" key="1">
    <source>
        <dbReference type="ARBA" id="ARBA00000900"/>
    </source>
</evidence>
<evidence type="ECO:0000256" key="2">
    <source>
        <dbReference type="ARBA" id="ARBA00004192"/>
    </source>
</evidence>
<evidence type="ECO:0000256" key="10">
    <source>
        <dbReference type="ARBA" id="ARBA00022786"/>
    </source>
</evidence>
<keyword evidence="8 14" id="KW-0808">Transferase</keyword>
<dbReference type="GO" id="GO:0061630">
    <property type="term" value="F:ubiquitin protein ligase activity"/>
    <property type="evidence" value="ECO:0007669"/>
    <property type="project" value="UniProtKB-EC"/>
</dbReference>
<dbReference type="RefSeq" id="WP_119368954.1">
    <property type="nucleotide sequence ID" value="NZ_QWLL01000010.1"/>
</dbReference>
<organism evidence="17 18">
    <name type="scientific">Pseudomonas monteilii</name>
    <dbReference type="NCBI Taxonomy" id="76759"/>
    <lineage>
        <taxon>Bacteria</taxon>
        <taxon>Pseudomonadati</taxon>
        <taxon>Pseudomonadota</taxon>
        <taxon>Gammaproteobacteria</taxon>
        <taxon>Pseudomonadales</taxon>
        <taxon>Pseudomonadaceae</taxon>
        <taxon>Pseudomonas</taxon>
    </lineage>
</organism>
<evidence type="ECO:0000313" key="18">
    <source>
        <dbReference type="Proteomes" id="UP000265875"/>
    </source>
</evidence>
<gene>
    <name evidence="17" type="ORF">D0894_04940</name>
</gene>
<comment type="subcellular location">
    <subcellularLocation>
        <location evidence="2">Host cytoplasm</location>
    </subcellularLocation>
    <subcellularLocation>
        <location evidence="3">Secreted</location>
    </subcellularLocation>
</comment>
<evidence type="ECO:0000256" key="12">
    <source>
        <dbReference type="ARBA" id="ARBA00023026"/>
    </source>
</evidence>
<dbReference type="PANTHER" id="PTHR47114:SF2">
    <property type="entry name" value="OLIGODENDROCYTE-MYELIN GLYCOPROTEIN"/>
    <property type="match status" value="1"/>
</dbReference>
<dbReference type="InterPro" id="IPR001611">
    <property type="entry name" value="Leu-rich_rpt"/>
</dbReference>
<keyword evidence="15" id="KW-0175">Coiled coil</keyword>
<name>A0A399MBV1_9PSED</name>
<dbReference type="Gene3D" id="1.20.58.360">
    <property type="entry name" value="Shigella T3SS effector IpaH defines"/>
    <property type="match status" value="1"/>
</dbReference>
<dbReference type="InterPro" id="IPR032675">
    <property type="entry name" value="LRR_dom_sf"/>
</dbReference>
<dbReference type="GO" id="GO:0005576">
    <property type="term" value="C:extracellular region"/>
    <property type="evidence" value="ECO:0007669"/>
    <property type="project" value="UniProtKB-SubCell"/>
</dbReference>
<evidence type="ECO:0000313" key="17">
    <source>
        <dbReference type="EMBL" id="RII79303.1"/>
    </source>
</evidence>
<evidence type="ECO:0000256" key="7">
    <source>
        <dbReference type="ARBA" id="ARBA00022614"/>
    </source>
</evidence>
<proteinExistence type="inferred from homology"/>
<dbReference type="Pfam" id="PF14496">
    <property type="entry name" value="NEL"/>
    <property type="match status" value="1"/>
</dbReference>
<dbReference type="Pfam" id="PF20178">
    <property type="entry name" value="ToxA_N"/>
    <property type="match status" value="1"/>
</dbReference>
<dbReference type="PANTHER" id="PTHR47114">
    <property type="match status" value="1"/>
</dbReference>
<dbReference type="GO" id="GO:0016567">
    <property type="term" value="P:protein ubiquitination"/>
    <property type="evidence" value="ECO:0007669"/>
    <property type="project" value="InterPro"/>
</dbReference>
<keyword evidence="11 14" id="KW-0832">Ubl conjugation</keyword>
<protein>
    <recommendedName>
        <fullName evidence="5">RING-type E3 ubiquitin transferase</fullName>
        <ecNumber evidence="5">2.3.2.27</ecNumber>
    </recommendedName>
</protein>
<evidence type="ECO:0000256" key="6">
    <source>
        <dbReference type="ARBA" id="ARBA00022525"/>
    </source>
</evidence>
<evidence type="ECO:0000256" key="4">
    <source>
        <dbReference type="ARBA" id="ARBA00009868"/>
    </source>
</evidence>
<dbReference type="EC" id="2.3.2.27" evidence="5"/>
<comment type="PTM">
    <text evidence="14">Ubiquitinated in the presence of host E1 ubiquitin-activating enzyme, E2 ubiquitin-conjugating enzyme and ubiquitin.</text>
</comment>
<comment type="catalytic activity">
    <reaction evidence="1">
        <text>S-ubiquitinyl-[E2 ubiquitin-conjugating enzyme]-L-cysteine + [acceptor protein]-L-lysine = [E2 ubiquitin-conjugating enzyme]-L-cysteine + N(6)-ubiquitinyl-[acceptor protein]-L-lysine.</text>
        <dbReference type="EC" id="2.3.2.27"/>
    </reaction>
</comment>
<evidence type="ECO:0000256" key="11">
    <source>
        <dbReference type="ARBA" id="ARBA00022843"/>
    </source>
</evidence>
<keyword evidence="13 14" id="KW-1035">Host cytoplasm</keyword>
<keyword evidence="9" id="KW-0677">Repeat</keyword>
<evidence type="ECO:0000256" key="15">
    <source>
        <dbReference type="SAM" id="Coils"/>
    </source>
</evidence>
<accession>A0A399MBV1</accession>
<dbReference type="InterPro" id="IPR029487">
    <property type="entry name" value="NEL_dom"/>
</dbReference>
<comment type="similarity">
    <text evidence="4 14">Belongs to the LRR-containing bacterial E3 ligase family.</text>
</comment>
<dbReference type="EMBL" id="QWLL01000010">
    <property type="protein sequence ID" value="RII79303.1"/>
    <property type="molecule type" value="Genomic_DNA"/>
</dbReference>
<feature type="active site" description="Glycyl thioester intermediate" evidence="14">
    <location>
        <position position="1266"/>
    </location>
</feature>
<dbReference type="InterPro" id="IPR046673">
    <property type="entry name" value="ToxA_N"/>
</dbReference>
<keyword evidence="7" id="KW-0433">Leucine-rich repeat</keyword>
<evidence type="ECO:0000256" key="5">
    <source>
        <dbReference type="ARBA" id="ARBA00012483"/>
    </source>
</evidence>
<dbReference type="Proteomes" id="UP000265875">
    <property type="component" value="Unassembled WGS sequence"/>
</dbReference>